<accession>A0A923HR72</accession>
<evidence type="ECO:0000256" key="5">
    <source>
        <dbReference type="ARBA" id="ARBA00056164"/>
    </source>
</evidence>
<comment type="function">
    <text evidence="5">PPIases accelerate the folding of proteins.</text>
</comment>
<dbReference type="FunFam" id="3.10.50.40:FF:000006">
    <property type="entry name" value="Peptidyl-prolyl cis-trans isomerase"/>
    <property type="match status" value="1"/>
</dbReference>
<dbReference type="InterPro" id="IPR001179">
    <property type="entry name" value="PPIase_FKBP_dom"/>
</dbReference>
<dbReference type="AlphaFoldDB" id="A0A923HR72"/>
<dbReference type="Proteomes" id="UP000627446">
    <property type="component" value="Unassembled WGS sequence"/>
</dbReference>
<evidence type="ECO:0000259" key="9">
    <source>
        <dbReference type="PROSITE" id="PS50059"/>
    </source>
</evidence>
<keyword evidence="11" id="KW-1185">Reference proteome</keyword>
<keyword evidence="4 6" id="KW-0413">Isomerase</keyword>
<evidence type="ECO:0000256" key="1">
    <source>
        <dbReference type="ARBA" id="ARBA00000971"/>
    </source>
</evidence>
<evidence type="ECO:0000313" key="10">
    <source>
        <dbReference type="EMBL" id="MBC3881795.1"/>
    </source>
</evidence>
<dbReference type="PANTHER" id="PTHR43811">
    <property type="entry name" value="FKBP-TYPE PEPTIDYL-PROLYL CIS-TRANS ISOMERASE FKPA"/>
    <property type="match status" value="1"/>
</dbReference>
<evidence type="ECO:0000256" key="2">
    <source>
        <dbReference type="ARBA" id="ARBA00006577"/>
    </source>
</evidence>
<evidence type="ECO:0000256" key="3">
    <source>
        <dbReference type="ARBA" id="ARBA00023110"/>
    </source>
</evidence>
<organism evidence="10 11">
    <name type="scientific">Undibacterium nitidum</name>
    <dbReference type="NCBI Taxonomy" id="2762298"/>
    <lineage>
        <taxon>Bacteria</taxon>
        <taxon>Pseudomonadati</taxon>
        <taxon>Pseudomonadota</taxon>
        <taxon>Betaproteobacteria</taxon>
        <taxon>Burkholderiales</taxon>
        <taxon>Oxalobacteraceae</taxon>
        <taxon>Undibacterium</taxon>
    </lineage>
</organism>
<dbReference type="SUPFAM" id="SSF54534">
    <property type="entry name" value="FKBP-like"/>
    <property type="match status" value="1"/>
</dbReference>
<dbReference type="Pfam" id="PF00254">
    <property type="entry name" value="FKBP_C"/>
    <property type="match status" value="1"/>
</dbReference>
<comment type="caution">
    <text evidence="10">The sequence shown here is derived from an EMBL/GenBank/DDBJ whole genome shotgun (WGS) entry which is preliminary data.</text>
</comment>
<keyword evidence="3 6" id="KW-0697">Rotamase</keyword>
<reference evidence="10" key="1">
    <citation type="submission" date="2020-08" db="EMBL/GenBank/DDBJ databases">
        <title>Novel species isolated from subtropical streams in China.</title>
        <authorList>
            <person name="Lu H."/>
        </authorList>
    </citation>
    <scope>NUCLEOTIDE SEQUENCE</scope>
    <source>
        <strain evidence="10">LX22W</strain>
    </source>
</reference>
<comment type="catalytic activity">
    <reaction evidence="1 6 7">
        <text>[protein]-peptidylproline (omega=180) = [protein]-peptidylproline (omega=0)</text>
        <dbReference type="Rhea" id="RHEA:16237"/>
        <dbReference type="Rhea" id="RHEA-COMP:10747"/>
        <dbReference type="Rhea" id="RHEA-COMP:10748"/>
        <dbReference type="ChEBI" id="CHEBI:83833"/>
        <dbReference type="ChEBI" id="CHEBI:83834"/>
        <dbReference type="EC" id="5.2.1.8"/>
    </reaction>
</comment>
<dbReference type="GO" id="GO:0003755">
    <property type="term" value="F:peptidyl-prolyl cis-trans isomerase activity"/>
    <property type="evidence" value="ECO:0007669"/>
    <property type="project" value="UniProtKB-UniRule"/>
</dbReference>
<feature type="signal peptide" evidence="8">
    <location>
        <begin position="1"/>
        <end position="19"/>
    </location>
</feature>
<evidence type="ECO:0000256" key="4">
    <source>
        <dbReference type="ARBA" id="ARBA00023235"/>
    </source>
</evidence>
<keyword evidence="8" id="KW-0732">Signal</keyword>
<dbReference type="PANTHER" id="PTHR43811:SF23">
    <property type="entry name" value="FKBP-TYPE 22 KDA PEPTIDYL-PROLYL CIS-TRANS ISOMERASE"/>
    <property type="match status" value="1"/>
</dbReference>
<gene>
    <name evidence="10" type="ORF">H8K36_10450</name>
</gene>
<dbReference type="RefSeq" id="WP_186916541.1">
    <property type="nucleotide sequence ID" value="NZ_JACOFZ010000003.1"/>
</dbReference>
<dbReference type="EMBL" id="JACOFZ010000003">
    <property type="protein sequence ID" value="MBC3881795.1"/>
    <property type="molecule type" value="Genomic_DNA"/>
</dbReference>
<dbReference type="PROSITE" id="PS50059">
    <property type="entry name" value="FKBP_PPIASE"/>
    <property type="match status" value="1"/>
</dbReference>
<dbReference type="Gene3D" id="3.10.50.40">
    <property type="match status" value="1"/>
</dbReference>
<evidence type="ECO:0000256" key="7">
    <source>
        <dbReference type="RuleBase" id="RU003915"/>
    </source>
</evidence>
<evidence type="ECO:0000256" key="6">
    <source>
        <dbReference type="PROSITE-ProRule" id="PRU00277"/>
    </source>
</evidence>
<proteinExistence type="inferred from homology"/>
<evidence type="ECO:0000313" key="11">
    <source>
        <dbReference type="Proteomes" id="UP000627446"/>
    </source>
</evidence>
<dbReference type="InterPro" id="IPR046357">
    <property type="entry name" value="PPIase_dom_sf"/>
</dbReference>
<protein>
    <recommendedName>
        <fullName evidence="7">Peptidyl-prolyl cis-trans isomerase</fullName>
        <ecNumber evidence="7">5.2.1.8</ecNumber>
    </recommendedName>
</protein>
<sequence>MKLNSFVFAILCTPPLVFAQTVAPTPASAPQLSAPAPLHIQKLGVIDTLVGSGEEVRNGDLIEVHYTGWLYNNKAANLHGTKFDSSLDAGTPLTFLVGGRQVIRGWDMGVIGMKVGGKRTLMIPAYLGYSTQGSGNIPPNTHLVFDIELLAIKK</sequence>
<name>A0A923HR72_9BURK</name>
<comment type="similarity">
    <text evidence="2 7">Belongs to the FKBP-type PPIase family.</text>
</comment>
<feature type="chain" id="PRO_5036759154" description="Peptidyl-prolyl cis-trans isomerase" evidence="8">
    <location>
        <begin position="20"/>
        <end position="154"/>
    </location>
</feature>
<evidence type="ECO:0000256" key="8">
    <source>
        <dbReference type="SAM" id="SignalP"/>
    </source>
</evidence>
<dbReference type="EC" id="5.2.1.8" evidence="7"/>
<feature type="domain" description="PPIase FKBP-type" evidence="9">
    <location>
        <begin position="59"/>
        <end position="153"/>
    </location>
</feature>